<protein>
    <submittedName>
        <fullName evidence="2">Fimbrial assembly protein fimC</fullName>
    </submittedName>
</protein>
<dbReference type="Pfam" id="PF05857">
    <property type="entry name" value="TraX"/>
    <property type="match status" value="1"/>
</dbReference>
<feature type="transmembrane region" description="Helical" evidence="1">
    <location>
        <begin position="122"/>
        <end position="140"/>
    </location>
</feature>
<evidence type="ECO:0000313" key="3">
    <source>
        <dbReference type="Proteomes" id="UP000515561"/>
    </source>
</evidence>
<dbReference type="EMBL" id="AP023367">
    <property type="protein sequence ID" value="BCJ95768.1"/>
    <property type="molecule type" value="Genomic_DNA"/>
</dbReference>
<feature type="transmembrane region" description="Helical" evidence="1">
    <location>
        <begin position="7"/>
        <end position="27"/>
    </location>
</feature>
<keyword evidence="1" id="KW-0472">Membrane</keyword>
<feature type="transmembrane region" description="Helical" evidence="1">
    <location>
        <begin position="91"/>
        <end position="110"/>
    </location>
</feature>
<feature type="transmembrane region" description="Helical" evidence="1">
    <location>
        <begin position="33"/>
        <end position="53"/>
    </location>
</feature>
<keyword evidence="3" id="KW-1185">Reference proteome</keyword>
<keyword evidence="1" id="KW-1133">Transmembrane helix</keyword>
<feature type="transmembrane region" description="Helical" evidence="1">
    <location>
        <begin position="168"/>
        <end position="195"/>
    </location>
</feature>
<dbReference type="KEGG" id="acel:acsn021_33370"/>
<organism evidence="2 3">
    <name type="scientific">Anaerocolumna cellulosilytica</name>
    <dbReference type="NCBI Taxonomy" id="433286"/>
    <lineage>
        <taxon>Bacteria</taxon>
        <taxon>Bacillati</taxon>
        <taxon>Bacillota</taxon>
        <taxon>Clostridia</taxon>
        <taxon>Lachnospirales</taxon>
        <taxon>Lachnospiraceae</taxon>
        <taxon>Anaerocolumna</taxon>
    </lineage>
</organism>
<feature type="transmembrane region" description="Helical" evidence="1">
    <location>
        <begin position="207"/>
        <end position="227"/>
    </location>
</feature>
<dbReference type="Proteomes" id="UP000515561">
    <property type="component" value="Chromosome"/>
</dbReference>
<feature type="transmembrane region" description="Helical" evidence="1">
    <location>
        <begin position="65"/>
        <end position="85"/>
    </location>
</feature>
<evidence type="ECO:0000256" key="1">
    <source>
        <dbReference type="SAM" id="Phobius"/>
    </source>
</evidence>
<name>A0A6S6R9Z4_9FIRM</name>
<proteinExistence type="predicted"/>
<evidence type="ECO:0000313" key="2">
    <source>
        <dbReference type="EMBL" id="BCJ95768.1"/>
    </source>
</evidence>
<dbReference type="AlphaFoldDB" id="A0A6S6R9Z4"/>
<feature type="transmembrane region" description="Helical" evidence="1">
    <location>
        <begin position="146"/>
        <end position="161"/>
    </location>
</feature>
<reference evidence="2 3" key="1">
    <citation type="journal article" date="2016" name="Int. J. Syst. Evol. Microbiol.">
        <title>Descriptions of Anaerotaenia torta gen. nov., sp. nov. and Anaerocolumna cellulosilytica gen. nov., sp. nov. isolated from a methanogenic reactor of cattle waste.</title>
        <authorList>
            <person name="Uek A."/>
            <person name="Ohtaki Y."/>
            <person name="Kaku N."/>
            <person name="Ueki K."/>
        </authorList>
    </citation>
    <scope>NUCLEOTIDE SEQUENCE [LARGE SCALE GENOMIC DNA]</scope>
    <source>
        <strain evidence="2 3">SN021</strain>
    </source>
</reference>
<accession>A0A6S6R9Z4</accession>
<dbReference type="InterPro" id="IPR008875">
    <property type="entry name" value="TraX"/>
</dbReference>
<keyword evidence="1" id="KW-0812">Transmembrane</keyword>
<gene>
    <name evidence="2" type="ORF">acsn021_33370</name>
</gene>
<sequence>MLKVNGFVLKLIAMLTMLLDHSAAIFLEYGSSEFIICRTIGRVSFPIFCFLLVEGFLHTHNVRKYLLRLGVFALLSEIPFDLAFYNQFPNFYHQNIYFTLFIGLLVIYLIHLIDNKMKNRMFLCSLSEVVVVAVGCIAALLLAVDYNFAGVLLIVGLYIFRRSKVLQALIMIFMNVILIGDLQSYAILAMIFIWFYNGERGPKINKYVFYAFYPIHLLILYFIRVVIV</sequence>